<feature type="domain" description="6-phosphogluconate dehydrogenase C-terminal" evidence="8">
    <location>
        <begin position="2"/>
        <end position="60"/>
    </location>
</feature>
<evidence type="ECO:0000256" key="5">
    <source>
        <dbReference type="ARBA" id="ARBA00023064"/>
    </source>
</evidence>
<keyword evidence="4" id="KW-0560">Oxidoreductase</keyword>
<keyword evidence="5" id="KW-0311">Gluconate utilization</keyword>
<keyword evidence="10" id="KW-1185">Reference proteome</keyword>
<dbReference type="SUPFAM" id="SSF48179">
    <property type="entry name" value="6-phosphogluconate dehydrogenase C-terminal domain-like"/>
    <property type="match status" value="1"/>
</dbReference>
<keyword evidence="6" id="KW-0570">Pentose shunt</keyword>
<keyword evidence="7" id="KW-1133">Transmembrane helix</keyword>
<sequence>MSNLLLDPFFKKVIDQCEDGWRRVVSHGALNAIPTPVFSSALSFYDGIKCPHLPSNLIQSICGTCSSSQMFLNRTWSMFAVVSILSGRAAFPFLIYLVTSHAGLFDR</sequence>
<evidence type="ECO:0000256" key="6">
    <source>
        <dbReference type="ARBA" id="ARBA00023126"/>
    </source>
</evidence>
<feature type="transmembrane region" description="Helical" evidence="7">
    <location>
        <begin position="76"/>
        <end position="98"/>
    </location>
</feature>
<evidence type="ECO:0000256" key="2">
    <source>
        <dbReference type="ARBA" id="ARBA00008419"/>
    </source>
</evidence>
<dbReference type="Pfam" id="PF00393">
    <property type="entry name" value="6PGD"/>
    <property type="match status" value="1"/>
</dbReference>
<evidence type="ECO:0000256" key="3">
    <source>
        <dbReference type="ARBA" id="ARBA00013011"/>
    </source>
</evidence>
<accession>A0A3P8CQF8</accession>
<evidence type="ECO:0000256" key="7">
    <source>
        <dbReference type="SAM" id="Phobius"/>
    </source>
</evidence>
<evidence type="ECO:0000256" key="4">
    <source>
        <dbReference type="ARBA" id="ARBA00023002"/>
    </source>
</evidence>
<organism evidence="9 10">
    <name type="scientific">Schistosoma mattheei</name>
    <dbReference type="NCBI Taxonomy" id="31246"/>
    <lineage>
        <taxon>Eukaryota</taxon>
        <taxon>Metazoa</taxon>
        <taxon>Spiralia</taxon>
        <taxon>Lophotrochozoa</taxon>
        <taxon>Platyhelminthes</taxon>
        <taxon>Trematoda</taxon>
        <taxon>Digenea</taxon>
        <taxon>Strigeidida</taxon>
        <taxon>Schistosomatoidea</taxon>
        <taxon>Schistosomatidae</taxon>
        <taxon>Schistosoma</taxon>
    </lineage>
</organism>
<evidence type="ECO:0000313" key="9">
    <source>
        <dbReference type="EMBL" id="VDP32940.1"/>
    </source>
</evidence>
<evidence type="ECO:0000313" key="10">
    <source>
        <dbReference type="Proteomes" id="UP000269396"/>
    </source>
</evidence>
<dbReference type="InterPro" id="IPR013328">
    <property type="entry name" value="6PGD_dom2"/>
</dbReference>
<proteinExistence type="inferred from homology"/>
<dbReference type="EMBL" id="UZAL01027479">
    <property type="protein sequence ID" value="VDP32940.1"/>
    <property type="molecule type" value="Genomic_DNA"/>
</dbReference>
<dbReference type="AlphaFoldDB" id="A0A3P8CQF8"/>
<keyword evidence="7" id="KW-0812">Transmembrane</keyword>
<dbReference type="InterPro" id="IPR006114">
    <property type="entry name" value="6PGDH_C"/>
</dbReference>
<gene>
    <name evidence="9" type="ORF">SMTD_LOCUS6249</name>
</gene>
<name>A0A3P8CQF8_9TREM</name>
<protein>
    <recommendedName>
        <fullName evidence="3">phosphogluconate dehydrogenase (NADP(+)-dependent, decarboxylating)</fullName>
        <ecNumber evidence="3">1.1.1.44</ecNumber>
    </recommendedName>
</protein>
<dbReference type="Proteomes" id="UP000269396">
    <property type="component" value="Unassembled WGS sequence"/>
</dbReference>
<evidence type="ECO:0000259" key="8">
    <source>
        <dbReference type="Pfam" id="PF00393"/>
    </source>
</evidence>
<dbReference type="EC" id="1.1.1.44" evidence="3"/>
<dbReference type="InterPro" id="IPR006183">
    <property type="entry name" value="Pgluconate_DH"/>
</dbReference>
<dbReference type="GO" id="GO:0004616">
    <property type="term" value="F:phosphogluconate dehydrogenase (decarboxylating) activity"/>
    <property type="evidence" value="ECO:0007669"/>
    <property type="project" value="UniProtKB-EC"/>
</dbReference>
<dbReference type="GO" id="GO:0019521">
    <property type="term" value="P:D-gluconate metabolic process"/>
    <property type="evidence" value="ECO:0007669"/>
    <property type="project" value="UniProtKB-KW"/>
</dbReference>
<keyword evidence="7" id="KW-0472">Membrane</keyword>
<comment type="pathway">
    <text evidence="1">Carbohydrate degradation; pentose phosphate pathway; D-ribulose 5-phosphate from D-glucose 6-phosphate (oxidative stage): step 3/3.</text>
</comment>
<dbReference type="PANTHER" id="PTHR11811">
    <property type="entry name" value="6-PHOSPHOGLUCONATE DEHYDROGENASE"/>
    <property type="match status" value="1"/>
</dbReference>
<dbReference type="GO" id="GO:0006098">
    <property type="term" value="P:pentose-phosphate shunt"/>
    <property type="evidence" value="ECO:0007669"/>
    <property type="project" value="UniProtKB-KW"/>
</dbReference>
<dbReference type="Gene3D" id="1.10.1040.10">
    <property type="entry name" value="N-(1-d-carboxylethyl)-l-norvaline Dehydrogenase, domain 2"/>
    <property type="match status" value="1"/>
</dbReference>
<comment type="similarity">
    <text evidence="2">Belongs to the 6-phosphogluconate dehydrogenase family.</text>
</comment>
<reference evidence="9 10" key="1">
    <citation type="submission" date="2018-11" db="EMBL/GenBank/DDBJ databases">
        <authorList>
            <consortium name="Pathogen Informatics"/>
        </authorList>
    </citation>
    <scope>NUCLEOTIDE SEQUENCE [LARGE SCALE GENOMIC DNA]</scope>
    <source>
        <strain>Denwood</strain>
        <strain evidence="10">Zambia</strain>
    </source>
</reference>
<dbReference type="InterPro" id="IPR008927">
    <property type="entry name" value="6-PGluconate_DH-like_C_sf"/>
</dbReference>
<evidence type="ECO:0000256" key="1">
    <source>
        <dbReference type="ARBA" id="ARBA00004874"/>
    </source>
</evidence>